<feature type="compositionally biased region" description="Polar residues" evidence="1">
    <location>
        <begin position="70"/>
        <end position="85"/>
    </location>
</feature>
<protein>
    <submittedName>
        <fullName evidence="2">Uncharacterized protein</fullName>
    </submittedName>
</protein>
<accession>A0A9D4UQP6</accession>
<feature type="compositionally biased region" description="Low complexity" evidence="1">
    <location>
        <begin position="25"/>
        <end position="39"/>
    </location>
</feature>
<evidence type="ECO:0000313" key="2">
    <source>
        <dbReference type="EMBL" id="KAI5071817.1"/>
    </source>
</evidence>
<feature type="compositionally biased region" description="Polar residues" evidence="1">
    <location>
        <begin position="131"/>
        <end position="147"/>
    </location>
</feature>
<sequence>MSSSATVPIQAPPDPHLPPLYITTSMSSAASSPSHGPSHQTFHPPEASTPRAAEYGTSTPVSPTFHPLKASTSRAAEYGTSTPMSPTFHPPKASTSRAAEYGSSTPVSPLNTPRASNAQWFSTGSSSSSTHINGSPRASDSQNQRIPLQSLLRMLSGRTTSDTQSEAGTSREAEDHNQQKFVCIKVNKEGNASNTAPKLLTGDIVKNVSLEGKKKATITLSSDRGKQALLDGLRQYSCPGQKLIITVLRQGRGEPFTTEAKLVNKNLKTTSNPIILQDRQDQSHEFTFEDYKEWMKAQVEQLEGMKVKAATVDISELLQATPNDSHIGSCYSMVVVPQWNTKFSRFNNVDETVSQARSWFNASINSGVPLLFINIQTEPFVLDLESSSYGGLSSISSTGTYGLQPSRGAASLDVVRAIRMWFRFEFPEFEIELQANQAEEFLGVGIGGTTEGFCHVTHVGPDTAASRKHLHTKLEVADRLEKKLVVTQVGNEKVLPWFISDRKIRCFNVQSILDILSAYRRACRPISLHILDM</sequence>
<dbReference type="OrthoDB" id="59661at2759"/>
<gene>
    <name evidence="2" type="ORF">GOP47_0014068</name>
</gene>
<proteinExistence type="predicted"/>
<organism evidence="2 3">
    <name type="scientific">Adiantum capillus-veneris</name>
    <name type="common">Maidenhair fern</name>
    <dbReference type="NCBI Taxonomy" id="13818"/>
    <lineage>
        <taxon>Eukaryota</taxon>
        <taxon>Viridiplantae</taxon>
        <taxon>Streptophyta</taxon>
        <taxon>Embryophyta</taxon>
        <taxon>Tracheophyta</taxon>
        <taxon>Polypodiopsida</taxon>
        <taxon>Polypodiidae</taxon>
        <taxon>Polypodiales</taxon>
        <taxon>Pteridineae</taxon>
        <taxon>Pteridaceae</taxon>
        <taxon>Vittarioideae</taxon>
        <taxon>Adiantum</taxon>
    </lineage>
</organism>
<name>A0A9D4UQP6_ADICA</name>
<evidence type="ECO:0000313" key="3">
    <source>
        <dbReference type="Proteomes" id="UP000886520"/>
    </source>
</evidence>
<dbReference type="Proteomes" id="UP000886520">
    <property type="component" value="Chromosome 13"/>
</dbReference>
<evidence type="ECO:0000256" key="1">
    <source>
        <dbReference type="SAM" id="MobiDB-lite"/>
    </source>
</evidence>
<feature type="compositionally biased region" description="Polar residues" evidence="1">
    <location>
        <begin position="157"/>
        <end position="168"/>
    </location>
</feature>
<dbReference type="AlphaFoldDB" id="A0A9D4UQP6"/>
<dbReference type="PANTHER" id="PTHR33984:SF2">
    <property type="entry name" value="OS02G0717600 PROTEIN"/>
    <property type="match status" value="1"/>
</dbReference>
<keyword evidence="3" id="KW-1185">Reference proteome</keyword>
<reference evidence="2" key="1">
    <citation type="submission" date="2021-01" db="EMBL/GenBank/DDBJ databases">
        <title>Adiantum capillus-veneris genome.</title>
        <authorList>
            <person name="Fang Y."/>
            <person name="Liao Q."/>
        </authorList>
    </citation>
    <scope>NUCLEOTIDE SEQUENCE</scope>
    <source>
        <strain evidence="2">H3</strain>
        <tissue evidence="2">Leaf</tissue>
    </source>
</reference>
<dbReference type="EMBL" id="JABFUD020000013">
    <property type="protein sequence ID" value="KAI5071817.1"/>
    <property type="molecule type" value="Genomic_DNA"/>
</dbReference>
<comment type="caution">
    <text evidence="2">The sequence shown here is derived from an EMBL/GenBank/DDBJ whole genome shotgun (WGS) entry which is preliminary data.</text>
</comment>
<dbReference type="PANTHER" id="PTHR33984">
    <property type="entry name" value="OS02G0717600 PROTEIN"/>
    <property type="match status" value="1"/>
</dbReference>
<feature type="region of interest" description="Disordered" evidence="1">
    <location>
        <begin position="1"/>
        <end position="176"/>
    </location>
</feature>
<feature type="compositionally biased region" description="Polar residues" evidence="1">
    <location>
        <begin position="93"/>
        <end position="121"/>
    </location>
</feature>